<dbReference type="Proteomes" id="UP001054252">
    <property type="component" value="Unassembled WGS sequence"/>
</dbReference>
<proteinExistence type="predicted"/>
<dbReference type="EMBL" id="BPVZ01000185">
    <property type="protein sequence ID" value="GKV44730.1"/>
    <property type="molecule type" value="Genomic_DNA"/>
</dbReference>
<keyword evidence="2" id="KW-1185">Reference proteome</keyword>
<evidence type="ECO:0000313" key="1">
    <source>
        <dbReference type="EMBL" id="GKV44730.1"/>
    </source>
</evidence>
<dbReference type="AlphaFoldDB" id="A0AAV5M5F4"/>
<comment type="caution">
    <text evidence="1">The sequence shown here is derived from an EMBL/GenBank/DDBJ whole genome shotgun (WGS) entry which is preliminary data.</text>
</comment>
<name>A0AAV5M5F4_9ROSI</name>
<gene>
    <name evidence="1" type="ORF">SLEP1_g51889</name>
</gene>
<organism evidence="1 2">
    <name type="scientific">Rubroshorea leprosula</name>
    <dbReference type="NCBI Taxonomy" id="152421"/>
    <lineage>
        <taxon>Eukaryota</taxon>
        <taxon>Viridiplantae</taxon>
        <taxon>Streptophyta</taxon>
        <taxon>Embryophyta</taxon>
        <taxon>Tracheophyta</taxon>
        <taxon>Spermatophyta</taxon>
        <taxon>Magnoliopsida</taxon>
        <taxon>eudicotyledons</taxon>
        <taxon>Gunneridae</taxon>
        <taxon>Pentapetalae</taxon>
        <taxon>rosids</taxon>
        <taxon>malvids</taxon>
        <taxon>Malvales</taxon>
        <taxon>Dipterocarpaceae</taxon>
        <taxon>Rubroshorea</taxon>
    </lineage>
</organism>
<sequence length="39" mass="4440">MCWCLSGGCTNVTSLRSTLCKFPVFNPRLSIPSKFFWVL</sequence>
<evidence type="ECO:0000313" key="2">
    <source>
        <dbReference type="Proteomes" id="UP001054252"/>
    </source>
</evidence>
<accession>A0AAV5M5F4</accession>
<protein>
    <submittedName>
        <fullName evidence="1">Uncharacterized protein</fullName>
    </submittedName>
</protein>
<reference evidence="1 2" key="1">
    <citation type="journal article" date="2021" name="Commun. Biol.">
        <title>The genome of Shorea leprosula (Dipterocarpaceae) highlights the ecological relevance of drought in aseasonal tropical rainforests.</title>
        <authorList>
            <person name="Ng K.K.S."/>
            <person name="Kobayashi M.J."/>
            <person name="Fawcett J.A."/>
            <person name="Hatakeyama M."/>
            <person name="Paape T."/>
            <person name="Ng C.H."/>
            <person name="Ang C.C."/>
            <person name="Tnah L.H."/>
            <person name="Lee C.T."/>
            <person name="Nishiyama T."/>
            <person name="Sese J."/>
            <person name="O'Brien M.J."/>
            <person name="Copetti D."/>
            <person name="Mohd Noor M.I."/>
            <person name="Ong R.C."/>
            <person name="Putra M."/>
            <person name="Sireger I.Z."/>
            <person name="Indrioko S."/>
            <person name="Kosugi Y."/>
            <person name="Izuno A."/>
            <person name="Isagi Y."/>
            <person name="Lee S.L."/>
            <person name="Shimizu K.K."/>
        </authorList>
    </citation>
    <scope>NUCLEOTIDE SEQUENCE [LARGE SCALE GENOMIC DNA]</scope>
    <source>
        <strain evidence="1">214</strain>
    </source>
</reference>